<protein>
    <submittedName>
        <fullName evidence="1">Uncharacterized protein</fullName>
    </submittedName>
</protein>
<comment type="caution">
    <text evidence="1">The sequence shown here is derived from an EMBL/GenBank/DDBJ whole genome shotgun (WGS) entry which is preliminary data.</text>
</comment>
<accession>A0AAQ4FCJ6</accession>
<gene>
    <name evidence="1" type="ORF">V5799_008744</name>
</gene>
<keyword evidence="2" id="KW-1185">Reference proteome</keyword>
<dbReference type="Proteomes" id="UP001321473">
    <property type="component" value="Unassembled WGS sequence"/>
</dbReference>
<dbReference type="EMBL" id="JARKHS020004138">
    <property type="protein sequence ID" value="KAK8784890.1"/>
    <property type="molecule type" value="Genomic_DNA"/>
</dbReference>
<sequence>MGLQPVVGCLPGALFSVFADTPRAGRTRYAYIGAVPRNRWRYRMIDRYHSKWPCLRSQAVAGTCRPAQRCGPRCQKCAPLAQHVAGVVYPVSEGGGSF</sequence>
<proteinExistence type="predicted"/>
<organism evidence="1 2">
    <name type="scientific">Amblyomma americanum</name>
    <name type="common">Lone star tick</name>
    <dbReference type="NCBI Taxonomy" id="6943"/>
    <lineage>
        <taxon>Eukaryota</taxon>
        <taxon>Metazoa</taxon>
        <taxon>Ecdysozoa</taxon>
        <taxon>Arthropoda</taxon>
        <taxon>Chelicerata</taxon>
        <taxon>Arachnida</taxon>
        <taxon>Acari</taxon>
        <taxon>Parasitiformes</taxon>
        <taxon>Ixodida</taxon>
        <taxon>Ixodoidea</taxon>
        <taxon>Ixodidae</taxon>
        <taxon>Amblyomminae</taxon>
        <taxon>Amblyomma</taxon>
    </lineage>
</organism>
<dbReference type="AlphaFoldDB" id="A0AAQ4FCJ6"/>
<reference evidence="1 2" key="1">
    <citation type="journal article" date="2023" name="Arcadia Sci">
        <title>De novo assembly of a long-read Amblyomma americanum tick genome.</title>
        <authorList>
            <person name="Chou S."/>
            <person name="Poskanzer K.E."/>
            <person name="Rollins M."/>
            <person name="Thuy-Boun P.S."/>
        </authorList>
    </citation>
    <scope>NUCLEOTIDE SEQUENCE [LARGE SCALE GENOMIC DNA]</scope>
    <source>
        <strain evidence="1">F_SG_1</strain>
        <tissue evidence="1">Salivary glands</tissue>
    </source>
</reference>
<evidence type="ECO:0000313" key="1">
    <source>
        <dbReference type="EMBL" id="KAK8784890.1"/>
    </source>
</evidence>
<evidence type="ECO:0000313" key="2">
    <source>
        <dbReference type="Proteomes" id="UP001321473"/>
    </source>
</evidence>
<name>A0AAQ4FCJ6_AMBAM</name>